<evidence type="ECO:0000313" key="3">
    <source>
        <dbReference type="EMBL" id="KMO87326.1"/>
    </source>
</evidence>
<evidence type="ECO:0000256" key="1">
    <source>
        <dbReference type="SAM" id="MobiDB-lite"/>
    </source>
</evidence>
<proteinExistence type="predicted"/>
<dbReference type="AlphaFoldDB" id="A0A0J6ZQU0"/>
<feature type="transmembrane region" description="Helical" evidence="2">
    <location>
        <begin position="199"/>
        <end position="219"/>
    </location>
</feature>
<feature type="transmembrane region" description="Helical" evidence="2">
    <location>
        <begin position="165"/>
        <end position="187"/>
    </location>
</feature>
<dbReference type="EMBL" id="LEKT01000007">
    <property type="protein sequence ID" value="KMO87326.1"/>
    <property type="molecule type" value="Genomic_DNA"/>
</dbReference>
<name>A0A0J6ZQU0_9FIRM</name>
<keyword evidence="2" id="KW-0812">Transmembrane</keyword>
<evidence type="ECO:0000256" key="2">
    <source>
        <dbReference type="SAM" id="Phobius"/>
    </source>
</evidence>
<evidence type="ECO:0000313" key="4">
    <source>
        <dbReference type="Proteomes" id="UP000036503"/>
    </source>
</evidence>
<organism evidence="3 4">
    <name type="scientific">Megasphaera cerevisiae DSM 20462</name>
    <dbReference type="NCBI Taxonomy" id="1122219"/>
    <lineage>
        <taxon>Bacteria</taxon>
        <taxon>Bacillati</taxon>
        <taxon>Bacillota</taxon>
        <taxon>Negativicutes</taxon>
        <taxon>Veillonellales</taxon>
        <taxon>Veillonellaceae</taxon>
        <taxon>Megasphaera</taxon>
    </lineage>
</organism>
<dbReference type="STRING" id="39029.BSR42_01480"/>
<feature type="region of interest" description="Disordered" evidence="1">
    <location>
        <begin position="76"/>
        <end position="134"/>
    </location>
</feature>
<dbReference type="PATRIC" id="fig|1122219.3.peg.2772"/>
<comment type="caution">
    <text evidence="3">The sequence shown here is derived from an EMBL/GenBank/DDBJ whole genome shotgun (WGS) entry which is preliminary data.</text>
</comment>
<keyword evidence="2" id="KW-1133">Transmembrane helix</keyword>
<sequence length="239" mass="26754">MDLLKYYFRKSDKEDLKGILEDCEEQFRLGAKEGRTEEDVCRKLGHPKNIYRYYIGKPIVPEDNASLAAAADCQPSYKPQNAAPYDWEKDPERRRRREQSESYYHQPDDYRYQQPQASSHPYREDAETGRDFKWDTDSSVPKAAKAVASPFLDILGTLFGILSGFLYLGVAAAVIACIAIANLPAFLYTDLLPLPTLSLTTMVFTVLAILFAALTTSYAGQACHDASRGTGTRSSGRNS</sequence>
<evidence type="ECO:0008006" key="5">
    <source>
        <dbReference type="Google" id="ProtNLM"/>
    </source>
</evidence>
<dbReference type="Proteomes" id="UP000036503">
    <property type="component" value="Unassembled WGS sequence"/>
</dbReference>
<reference evidence="3 4" key="1">
    <citation type="submission" date="2015-06" db="EMBL/GenBank/DDBJ databases">
        <title>Draft genome sequence of beer spoilage bacterium Megasphaera cerevisiae type strain 20462.</title>
        <authorList>
            <person name="Kutumbaka K."/>
            <person name="Pasmowitz J."/>
            <person name="Mategko J."/>
            <person name="Reyes D."/>
            <person name="Friedrich A."/>
            <person name="Han S."/>
            <person name="Martens-Habbena W."/>
            <person name="Neal-McKinney J."/>
            <person name="Janagama H.K."/>
            <person name="Nadala C."/>
            <person name="Samadpour M."/>
        </authorList>
    </citation>
    <scope>NUCLEOTIDE SEQUENCE [LARGE SCALE GENOMIC DNA]</scope>
    <source>
        <strain evidence="3 4">DSM 20462</strain>
    </source>
</reference>
<keyword evidence="4" id="KW-1185">Reference proteome</keyword>
<keyword evidence="2" id="KW-0472">Membrane</keyword>
<protein>
    <recommendedName>
        <fullName evidence="5">DUF1700 domain-containing protein</fullName>
    </recommendedName>
</protein>
<feature type="compositionally biased region" description="Basic and acidic residues" evidence="1">
    <location>
        <begin position="121"/>
        <end position="134"/>
    </location>
</feature>
<accession>A0A0J6ZQU0</accession>
<gene>
    <name evidence="3" type="ORF">AB840_03390</name>
</gene>
<dbReference type="InParanoid" id="A0A0J6ZQU0"/>